<dbReference type="InParanoid" id="B0DCY8"/>
<evidence type="ECO:0000313" key="2">
    <source>
        <dbReference type="Proteomes" id="UP000001194"/>
    </source>
</evidence>
<protein>
    <submittedName>
        <fullName evidence="1">Predicted protein</fullName>
    </submittedName>
</protein>
<accession>B0DCY8</accession>
<gene>
    <name evidence="1" type="ORF">LACBIDRAFT_298482</name>
</gene>
<organism evidence="2">
    <name type="scientific">Laccaria bicolor (strain S238N-H82 / ATCC MYA-4686)</name>
    <name type="common">Bicoloured deceiver</name>
    <name type="synonym">Laccaria laccata var. bicolor</name>
    <dbReference type="NCBI Taxonomy" id="486041"/>
    <lineage>
        <taxon>Eukaryota</taxon>
        <taxon>Fungi</taxon>
        <taxon>Dikarya</taxon>
        <taxon>Basidiomycota</taxon>
        <taxon>Agaricomycotina</taxon>
        <taxon>Agaricomycetes</taxon>
        <taxon>Agaricomycetidae</taxon>
        <taxon>Agaricales</taxon>
        <taxon>Agaricineae</taxon>
        <taxon>Hydnangiaceae</taxon>
        <taxon>Laccaria</taxon>
    </lineage>
</organism>
<dbReference type="Proteomes" id="UP000001194">
    <property type="component" value="Unassembled WGS sequence"/>
</dbReference>
<dbReference type="AlphaFoldDB" id="B0DCY8"/>
<dbReference type="RefSeq" id="XP_001881911.1">
    <property type="nucleotide sequence ID" value="XM_001881876.1"/>
</dbReference>
<proteinExistence type="predicted"/>
<sequence length="78" mass="9406">MDSLEGRNRRCEREYITWFCKSSLSRSPSKTLKPLTRFQKRDDLQNLANVVATMANVDIRQRRRPINLDCTRSHRRRR</sequence>
<keyword evidence="2" id="KW-1185">Reference proteome</keyword>
<dbReference type="GeneID" id="6077450"/>
<evidence type="ECO:0000313" key="1">
    <source>
        <dbReference type="EMBL" id="EDR07519.1"/>
    </source>
</evidence>
<reference evidence="1 2" key="1">
    <citation type="journal article" date="2008" name="Nature">
        <title>The genome of Laccaria bicolor provides insights into mycorrhizal symbiosis.</title>
        <authorList>
            <person name="Martin F."/>
            <person name="Aerts A."/>
            <person name="Ahren D."/>
            <person name="Brun A."/>
            <person name="Danchin E.G.J."/>
            <person name="Duchaussoy F."/>
            <person name="Gibon J."/>
            <person name="Kohler A."/>
            <person name="Lindquist E."/>
            <person name="Pereda V."/>
            <person name="Salamov A."/>
            <person name="Shapiro H.J."/>
            <person name="Wuyts J."/>
            <person name="Blaudez D."/>
            <person name="Buee M."/>
            <person name="Brokstein P."/>
            <person name="Canbaeck B."/>
            <person name="Cohen D."/>
            <person name="Courty P.E."/>
            <person name="Coutinho P.M."/>
            <person name="Delaruelle C."/>
            <person name="Detter J.C."/>
            <person name="Deveau A."/>
            <person name="DiFazio S."/>
            <person name="Duplessis S."/>
            <person name="Fraissinet-Tachet L."/>
            <person name="Lucic E."/>
            <person name="Frey-Klett P."/>
            <person name="Fourrey C."/>
            <person name="Feussner I."/>
            <person name="Gay G."/>
            <person name="Grimwood J."/>
            <person name="Hoegger P.J."/>
            <person name="Jain P."/>
            <person name="Kilaru S."/>
            <person name="Labbe J."/>
            <person name="Lin Y.C."/>
            <person name="Legue V."/>
            <person name="Le Tacon F."/>
            <person name="Marmeisse R."/>
            <person name="Melayah D."/>
            <person name="Montanini B."/>
            <person name="Muratet M."/>
            <person name="Nehls U."/>
            <person name="Niculita-Hirzel H."/>
            <person name="Oudot-Le Secq M.P."/>
            <person name="Peter M."/>
            <person name="Quesneville H."/>
            <person name="Rajashekar B."/>
            <person name="Reich M."/>
            <person name="Rouhier N."/>
            <person name="Schmutz J."/>
            <person name="Yin T."/>
            <person name="Chalot M."/>
            <person name="Henrissat B."/>
            <person name="Kuees U."/>
            <person name="Lucas S."/>
            <person name="Van de Peer Y."/>
            <person name="Podila G.K."/>
            <person name="Polle A."/>
            <person name="Pukkila P.J."/>
            <person name="Richardson P.M."/>
            <person name="Rouze P."/>
            <person name="Sanders I.R."/>
            <person name="Stajich J.E."/>
            <person name="Tunlid A."/>
            <person name="Tuskan G."/>
            <person name="Grigoriev I.V."/>
        </authorList>
    </citation>
    <scope>NUCLEOTIDE SEQUENCE [LARGE SCALE GENOMIC DNA]</scope>
    <source>
        <strain evidence="2">S238N-H82 / ATCC MYA-4686</strain>
    </source>
</reference>
<name>B0DCY8_LACBS</name>
<dbReference type="KEGG" id="lbc:LACBIDRAFT_298482"/>
<dbReference type="HOGENOM" id="CLU_2622434_0_0_1"/>
<dbReference type="EMBL" id="DS547104">
    <property type="protein sequence ID" value="EDR07519.1"/>
    <property type="molecule type" value="Genomic_DNA"/>
</dbReference>